<dbReference type="PROSITE" id="PS00232">
    <property type="entry name" value="CADHERIN_1"/>
    <property type="match status" value="6"/>
</dbReference>
<feature type="domain" description="Cadherin" evidence="11">
    <location>
        <begin position="1628"/>
        <end position="1711"/>
    </location>
</feature>
<dbReference type="GO" id="GO:0005886">
    <property type="term" value="C:plasma membrane"/>
    <property type="evidence" value="ECO:0007669"/>
    <property type="project" value="InterPro"/>
</dbReference>
<dbReference type="PANTHER" id="PTHR24028">
    <property type="entry name" value="CADHERIN-87A"/>
    <property type="match status" value="1"/>
</dbReference>
<feature type="domain" description="Cadherin" evidence="11">
    <location>
        <begin position="90"/>
        <end position="196"/>
    </location>
</feature>
<feature type="domain" description="Cadherin" evidence="11">
    <location>
        <begin position="1929"/>
        <end position="2038"/>
    </location>
</feature>
<evidence type="ECO:0000259" key="11">
    <source>
        <dbReference type="PROSITE" id="PS50268"/>
    </source>
</evidence>
<dbReference type="GO" id="GO:0007156">
    <property type="term" value="P:homophilic cell adhesion via plasma membrane adhesion molecules"/>
    <property type="evidence" value="ECO:0007669"/>
    <property type="project" value="InterPro"/>
</dbReference>
<dbReference type="GO" id="GO:0007411">
    <property type="term" value="P:axon guidance"/>
    <property type="evidence" value="ECO:0007669"/>
    <property type="project" value="UniProtKB-ARBA"/>
</dbReference>
<evidence type="ECO:0000313" key="12">
    <source>
        <dbReference type="EMBL" id="CAD5221763.1"/>
    </source>
</evidence>
<feature type="domain" description="Cadherin" evidence="11">
    <location>
        <begin position="398"/>
        <end position="501"/>
    </location>
</feature>
<feature type="domain" description="Cadherin" evidence="11">
    <location>
        <begin position="1828"/>
        <end position="1928"/>
    </location>
</feature>
<feature type="domain" description="Cadherin" evidence="11">
    <location>
        <begin position="1714"/>
        <end position="1827"/>
    </location>
</feature>
<evidence type="ECO:0000256" key="2">
    <source>
        <dbReference type="ARBA" id="ARBA00022692"/>
    </source>
</evidence>
<dbReference type="GO" id="GO:0005509">
    <property type="term" value="F:calcium ion binding"/>
    <property type="evidence" value="ECO:0007669"/>
    <property type="project" value="UniProtKB-UniRule"/>
</dbReference>
<dbReference type="EMBL" id="CAJFCV020000003">
    <property type="protein sequence ID" value="CAG9108815.1"/>
    <property type="molecule type" value="Genomic_DNA"/>
</dbReference>
<dbReference type="CDD" id="cd11304">
    <property type="entry name" value="Cadherin_repeat"/>
    <property type="match status" value="17"/>
</dbReference>
<feature type="domain" description="Cadherin" evidence="11">
    <location>
        <begin position="2"/>
        <end position="89"/>
    </location>
</feature>
<evidence type="ECO:0000256" key="7">
    <source>
        <dbReference type="ARBA" id="ARBA00023180"/>
    </source>
</evidence>
<dbReference type="SUPFAM" id="SSF49313">
    <property type="entry name" value="Cadherin-like"/>
    <property type="match status" value="18"/>
</dbReference>
<dbReference type="PRINTS" id="PR00205">
    <property type="entry name" value="CADHERIN"/>
</dbReference>
<keyword evidence="6 10" id="KW-0472">Membrane</keyword>
<evidence type="ECO:0000256" key="6">
    <source>
        <dbReference type="ARBA" id="ARBA00023136"/>
    </source>
</evidence>
<evidence type="ECO:0000256" key="8">
    <source>
        <dbReference type="PROSITE-ProRule" id="PRU00043"/>
    </source>
</evidence>
<dbReference type="OrthoDB" id="6252479at2759"/>
<evidence type="ECO:0000256" key="10">
    <source>
        <dbReference type="SAM" id="Phobius"/>
    </source>
</evidence>
<evidence type="ECO:0000256" key="3">
    <source>
        <dbReference type="ARBA" id="ARBA00022737"/>
    </source>
</evidence>
<keyword evidence="5 10" id="KW-1133">Transmembrane helix</keyword>
<gene>
    <name evidence="12" type="ORF">BXYJ_LOCUS6840</name>
</gene>
<dbReference type="PANTHER" id="PTHR24028:SF146">
    <property type="entry name" value="CADHERIN 96CB, ISOFORM D-RELATED"/>
    <property type="match status" value="1"/>
</dbReference>
<dbReference type="Pfam" id="PF00028">
    <property type="entry name" value="Cadherin"/>
    <property type="match status" value="10"/>
</dbReference>
<proteinExistence type="predicted"/>
<feature type="domain" description="Cadherin" evidence="11">
    <location>
        <begin position="501"/>
        <end position="604"/>
    </location>
</feature>
<keyword evidence="13" id="KW-1185">Reference proteome</keyword>
<dbReference type="InterPro" id="IPR015919">
    <property type="entry name" value="Cadherin-like_sf"/>
</dbReference>
<sequence>MLAVNVTATDKSCGGREEDLVYTIQQRPHDLPAFRLEPHSGELCLLKDLDFEQQQSFQLTVLASSQNQKTATALVNVYVQDLNDNFPEFAPLHYYTFISKELKANTTWPLLQVNAYDKDNGEFGELVYSLVDSMERAFKLDPNTGMLYYAKELGQNIWKKKYLELKVIATDGGRLQSKESAIIHITLNDSKYCPSFSQRIYEFEVTEDILPGIAFGVLKAEGASIVNIKASDDKEPDYFHLEPSSGRLSVLRDISEKEVYYLTIEAISSAGCSGYAQVKVVVEDVNNHTPEFDADHLEVTIPENYPIHTNFFSVRAHDKDRNENGRVTYELMSSHPPCPIIVQPLTGQTILAAPLDYETVKQYELVIRAQDQGIPALSASINITLKVLDVNDNPPEFKSNLYKAEIAENTAVMTTVLKVEASDKDSGSNGKIKYRIVNKMPSAFEINALTGEIFLKKAIDREQHADYSFVVLVADMGTPSLEANASVHIKVLDINDNSPNCSTIKPLEIKENEIRNIIGKIEAKDPDYGPNGTVTYRIQRHNEYFDVKDSGHVTLKKRLPSNLEGYGIFVIAEDHGPLPRAVVCQVRINVVKEISHVVILDPVDSLIKLDPACGVGCQLARINVSNVQRWELQNSHISQYFKIEDGVLKIDKNIEDENLFVTPQQVVVNMFDQQNNRKQLSFTIKKWLRVVNHEHTNTIRVSERLLPGTKVVSGGGTLEHCYYTLEQSMRETFDLNPITGDVYLTTRLNYTEMPSYSLKLTRHNILTPDLLQSTLIVDVEDENLHSPRFSQPSYLFSVMEDISIGSVIGRVYASHQDDNKTLTFRIIGENDYFTVDESNGEIYVKSGLDFIKDPRHHLVVEVLDTPSNLGNRRNNKCIVIVEVTDTNNHAPLFVSAQNTTLILDPMISSVPFHYFVATDGDSGDFGKVRYSIVHGNKPQFFNLNPETGELSVIHRPDSSIKLTVRAADLDPISPRYVDQIFSIDVKQSDSQWFFFSKSVNEVTVTPEMKKGAILLDFGRKIKSNSLFFKLIPQTEKNFVIDELSGVLALNTDQFIQKSHSLAVYVLDKITNKSDTTSVVIRTPSPSNGPKISALTCGQISVIENRDFDVLTKVVATINGDSSEEIRYSIVGGSGGSHFKIDEVTGVISATRLDREIQDEHILVVSASDQQTPKRVDVCTITIHVLDENDNAPNFLKNSSIIFTISDKHMPGAIIGRVEATDLDSDLNGKVWYKLSTDESGMLDIMPQTGEIVFARNLPFTSLGWEATVIAEDLGISKTMHSTETITIKWERKSIKIDEIDEVQFLRHNYTATVMEGLPKGTFVTQLESTDTFMPINKVTYGIISGNHDTAFAIDELGVLKTAQVLDSEIRPFYVLKLVAKGNFRVLPECFVTIRVINVNDNSPMFSPPLSQHIEEDLPIGSLVMSVRARDADPDSFLEYALSPPTEFFHLNRITGEILLLKELDYETQTEHVLNIHAYDGEHTVFTEFTIKLIDVNDNAPKFTNDLFEFNVGEDTRQGSAIGRISAMDADSEEFGRLHYSIIESQSLIALDGDSGIVTLIKPLRKMETVFMTVQARDFGSPPLLSLSTIRLSGAPRTNRNPPKFQKNESKFMVSEDFPLYLPFGHIPVSQDSNTLLEFNIISVDGQPLPFKILPNGNICLTKALDYEKKKSFNAEISVKNAFEPENSRNTALSKSNLYISVADANDNDPVIDEKSKNIVVHVNERIEKGTVVAKIEANDKDDADNSKLGFYILAGNDPPMFSINQTSGDLIFEKWYDERFLESGSSSDLQESLSVIVTDNGANKRWIATDVKIVLSFDDWSGSGPIFPVPFYKVFVPEATSKGSTLLRVKPVNRLGLHDDSWRYEIINNDEIFSINETTGSIYLSGELDYELHNEYEFVVIAKDQRQRSAKIPVYIAVFGVDENAPIFTMPFYEFYVSWTTLVGQEIGRVEAVDADKGIHSKVVYSLDDKLVKSIVIDPNSGILTLKEPLARLNNHSVEEITVIASSSPLQFSKSKITLHFMDSTDVLYSIQNSLPHLNRLILGIGASFVFLIIVLLSVMLYRFCRKRSIMNNPKRHVYSVAKGNVAMMANVNRLSPNYLRSVNSTAHTTISQPCSIKSYEAEDTTTRIDNEYIRTEEGMTRSQMDSGIDPDSLSIVSGVTDYLSHVMTRTSFTLNASNDPTVNQILNATLQDTSFEKEPVLGTVRPTISLARPSSIRKQLNFNFPDLPNFNEILQEDGGRRWAKKKKTELLSGDAQCLARMPKYVAQAASIAFSSFFSFSTLWTPKTRQDDFRGPKPGLKRNLDRRPTSLPLPQPEAKRFGQDRPPVLFKTRPCSFLRTVVCLI</sequence>
<dbReference type="SMR" id="A0A7I8WIQ7"/>
<protein>
    <submittedName>
        <fullName evidence="12">(pine wood nematode) hypothetical protein</fullName>
    </submittedName>
</protein>
<feature type="transmembrane region" description="Helical" evidence="10">
    <location>
        <begin position="2041"/>
        <end position="2062"/>
    </location>
</feature>
<dbReference type="PROSITE" id="PS50268">
    <property type="entry name" value="CADHERIN_2"/>
    <property type="match status" value="17"/>
</dbReference>
<keyword evidence="2 10" id="KW-0812">Transmembrane</keyword>
<feature type="domain" description="Cadherin" evidence="11">
    <location>
        <begin position="197"/>
        <end position="292"/>
    </location>
</feature>
<evidence type="ECO:0000313" key="13">
    <source>
        <dbReference type="Proteomes" id="UP000659654"/>
    </source>
</evidence>
<keyword evidence="3" id="KW-0677">Repeat</keyword>
<dbReference type="FunFam" id="2.60.40.60:FF:000020">
    <property type="entry name" value="Dachsous cadherin-related 1b"/>
    <property type="match status" value="2"/>
</dbReference>
<dbReference type="SMART" id="SM00112">
    <property type="entry name" value="CA"/>
    <property type="match status" value="18"/>
</dbReference>
<evidence type="ECO:0000256" key="9">
    <source>
        <dbReference type="SAM" id="MobiDB-lite"/>
    </source>
</evidence>
<feature type="domain" description="Cadherin" evidence="11">
    <location>
        <begin position="1405"/>
        <end position="1502"/>
    </location>
</feature>
<evidence type="ECO:0000256" key="4">
    <source>
        <dbReference type="ARBA" id="ARBA00022837"/>
    </source>
</evidence>
<dbReference type="Proteomes" id="UP000582659">
    <property type="component" value="Unassembled WGS sequence"/>
</dbReference>
<comment type="subcellular location">
    <subcellularLocation>
        <location evidence="1">Membrane</location>
        <topology evidence="1">Single-pass membrane protein</topology>
    </subcellularLocation>
</comment>
<dbReference type="Proteomes" id="UP000659654">
    <property type="component" value="Unassembled WGS sequence"/>
</dbReference>
<comment type="caution">
    <text evidence="12">The sequence shown here is derived from an EMBL/GenBank/DDBJ whole genome shotgun (WGS) entry which is preliminary data.</text>
</comment>
<dbReference type="InterPro" id="IPR002126">
    <property type="entry name" value="Cadherin-like_dom"/>
</dbReference>
<feature type="domain" description="Cadherin" evidence="11">
    <location>
        <begin position="1305"/>
        <end position="1405"/>
    </location>
</feature>
<organism evidence="12 13">
    <name type="scientific">Bursaphelenchus xylophilus</name>
    <name type="common">Pinewood nematode worm</name>
    <name type="synonym">Aphelenchoides xylophilus</name>
    <dbReference type="NCBI Taxonomy" id="6326"/>
    <lineage>
        <taxon>Eukaryota</taxon>
        <taxon>Metazoa</taxon>
        <taxon>Ecdysozoa</taxon>
        <taxon>Nematoda</taxon>
        <taxon>Chromadorea</taxon>
        <taxon>Rhabditida</taxon>
        <taxon>Tylenchina</taxon>
        <taxon>Tylenchomorpha</taxon>
        <taxon>Aphelenchoidea</taxon>
        <taxon>Aphelenchoididae</taxon>
        <taxon>Bursaphelenchus</taxon>
    </lineage>
</organism>
<feature type="region of interest" description="Disordered" evidence="9">
    <location>
        <begin position="2289"/>
        <end position="2325"/>
    </location>
</feature>
<keyword evidence="4 8" id="KW-0106">Calcium</keyword>
<feature type="domain" description="Cadherin" evidence="11">
    <location>
        <begin position="790"/>
        <end position="893"/>
    </location>
</feature>
<reference evidence="12" key="1">
    <citation type="submission" date="2020-09" db="EMBL/GenBank/DDBJ databases">
        <authorList>
            <person name="Kikuchi T."/>
        </authorList>
    </citation>
    <scope>NUCLEOTIDE SEQUENCE</scope>
    <source>
        <strain evidence="12">Ka4C1</strain>
    </source>
</reference>
<dbReference type="Gene3D" id="2.60.40.60">
    <property type="entry name" value="Cadherins"/>
    <property type="match status" value="18"/>
</dbReference>
<feature type="domain" description="Cadherin" evidence="11">
    <location>
        <begin position="1099"/>
        <end position="1194"/>
    </location>
</feature>
<accession>A0A7I8WIQ7</accession>
<feature type="domain" description="Cadherin" evidence="11">
    <location>
        <begin position="293"/>
        <end position="397"/>
    </location>
</feature>
<feature type="domain" description="Cadherin" evidence="11">
    <location>
        <begin position="1503"/>
        <end position="1604"/>
    </location>
</feature>
<dbReference type="EMBL" id="CAJFDI010000003">
    <property type="protein sequence ID" value="CAD5221763.1"/>
    <property type="molecule type" value="Genomic_DNA"/>
</dbReference>
<evidence type="ECO:0000256" key="5">
    <source>
        <dbReference type="ARBA" id="ARBA00022989"/>
    </source>
</evidence>
<dbReference type="InterPro" id="IPR020894">
    <property type="entry name" value="Cadherin_CS"/>
</dbReference>
<keyword evidence="7" id="KW-0325">Glycoprotein</keyword>
<feature type="domain" description="Cadherin" evidence="11">
    <location>
        <begin position="1196"/>
        <end position="1288"/>
    </location>
</feature>
<evidence type="ECO:0000256" key="1">
    <source>
        <dbReference type="ARBA" id="ARBA00004167"/>
    </source>
</evidence>
<name>A0A7I8WIQ7_BURXY</name>
<dbReference type="InterPro" id="IPR050174">
    <property type="entry name" value="Protocadherin/Cadherin-CA"/>
</dbReference>
<feature type="domain" description="Cadherin" evidence="11">
    <location>
        <begin position="723"/>
        <end position="789"/>
    </location>
</feature>